<dbReference type="EMBL" id="BARV01006077">
    <property type="protein sequence ID" value="GAI07653.1"/>
    <property type="molecule type" value="Genomic_DNA"/>
</dbReference>
<sequence>MDNQELLSTVRGIVASIDDEVEVDMPYTSRQFERDMYSVRLSKWGIRTVLEISFRDIVNARPDDRELRARLAGGIQHIGELRDFELTVHGTVAMLKPLLCHYAAEHGLFPERSSGQPDGTRGEWAFASFRINKRGTEGRSDSVGTICMQDLPRQRALVTFRRTASGKLPSHQHQEHVVGFRKRFIARLAELGFVEKTEPPKAQMGFTVPSGGQEA</sequence>
<proteinExistence type="predicted"/>
<name>X1KLU8_9ZZZZ</name>
<accession>X1KLU8</accession>
<organism evidence="1">
    <name type="scientific">marine sediment metagenome</name>
    <dbReference type="NCBI Taxonomy" id="412755"/>
    <lineage>
        <taxon>unclassified sequences</taxon>
        <taxon>metagenomes</taxon>
        <taxon>ecological metagenomes</taxon>
    </lineage>
</organism>
<protein>
    <submittedName>
        <fullName evidence="1">Uncharacterized protein</fullName>
    </submittedName>
</protein>
<comment type="caution">
    <text evidence="1">The sequence shown here is derived from an EMBL/GenBank/DDBJ whole genome shotgun (WGS) entry which is preliminary data.</text>
</comment>
<dbReference type="AlphaFoldDB" id="X1KLU8"/>
<gene>
    <name evidence="1" type="ORF">S06H3_12414</name>
</gene>
<reference evidence="1" key="1">
    <citation type="journal article" date="2014" name="Front. Microbiol.">
        <title>High frequency of phylogenetically diverse reductive dehalogenase-homologous genes in deep subseafloor sedimentary metagenomes.</title>
        <authorList>
            <person name="Kawai M."/>
            <person name="Futagami T."/>
            <person name="Toyoda A."/>
            <person name="Takaki Y."/>
            <person name="Nishi S."/>
            <person name="Hori S."/>
            <person name="Arai W."/>
            <person name="Tsubouchi T."/>
            <person name="Morono Y."/>
            <person name="Uchiyama I."/>
            <person name="Ito T."/>
            <person name="Fujiyama A."/>
            <person name="Inagaki F."/>
            <person name="Takami H."/>
        </authorList>
    </citation>
    <scope>NUCLEOTIDE SEQUENCE</scope>
    <source>
        <strain evidence="1">Expedition CK06-06</strain>
    </source>
</reference>
<evidence type="ECO:0000313" key="1">
    <source>
        <dbReference type="EMBL" id="GAI07653.1"/>
    </source>
</evidence>